<name>A0A2T8I358_9POAL</name>
<proteinExistence type="predicted"/>
<reference evidence="1" key="1">
    <citation type="submission" date="2018-04" db="EMBL/GenBank/DDBJ databases">
        <title>WGS assembly of Panicum hallii.</title>
        <authorList>
            <person name="Lovell J."/>
            <person name="Jenkins J."/>
            <person name="Lowry D."/>
            <person name="Mamidi S."/>
            <person name="Sreedasyam A."/>
            <person name="Weng X."/>
            <person name="Barry K."/>
            <person name="Bonette J."/>
            <person name="Campitelli B."/>
            <person name="Daum C."/>
            <person name="Gordon S."/>
            <person name="Gould B."/>
            <person name="Lipzen A."/>
            <person name="Macqueen A."/>
            <person name="Palacio-Mejia J."/>
            <person name="Plott C."/>
            <person name="Shakirov E."/>
            <person name="Shu S."/>
            <person name="Yoshinaga Y."/>
            <person name="Zane M."/>
            <person name="Rokhsar D."/>
            <person name="Grimwood J."/>
            <person name="Schmutz J."/>
            <person name="Juenger T."/>
        </authorList>
    </citation>
    <scope>NUCLEOTIDE SEQUENCE [LARGE SCALE GENOMIC DNA]</scope>
    <source>
        <strain evidence="1">FIL2</strain>
    </source>
</reference>
<evidence type="ECO:0000313" key="1">
    <source>
        <dbReference type="EMBL" id="PVH32118.1"/>
    </source>
</evidence>
<dbReference type="Proteomes" id="UP000243499">
    <property type="component" value="Chromosome 9"/>
</dbReference>
<dbReference type="EMBL" id="CM008054">
    <property type="protein sequence ID" value="PVH32118.1"/>
    <property type="molecule type" value="Genomic_DNA"/>
</dbReference>
<protein>
    <submittedName>
        <fullName evidence="1">Uncharacterized protein</fullName>
    </submittedName>
</protein>
<accession>A0A2T8I358</accession>
<dbReference type="Gramene" id="PVH32118">
    <property type="protein sequence ID" value="PVH32118"/>
    <property type="gene ID" value="PAHAL_9G319300"/>
</dbReference>
<sequence>MIRCMELKNTLDQMNLEDCGLVNIEDDEARVFHVGDFEYEYVVDPNIGSKSSEQYDAAYRDLSKKHHMQLYFHDTDETIAHRV</sequence>
<organism evidence="1">
    <name type="scientific">Panicum hallii</name>
    <dbReference type="NCBI Taxonomy" id="206008"/>
    <lineage>
        <taxon>Eukaryota</taxon>
        <taxon>Viridiplantae</taxon>
        <taxon>Streptophyta</taxon>
        <taxon>Embryophyta</taxon>
        <taxon>Tracheophyta</taxon>
        <taxon>Spermatophyta</taxon>
        <taxon>Magnoliopsida</taxon>
        <taxon>Liliopsida</taxon>
        <taxon>Poales</taxon>
        <taxon>Poaceae</taxon>
        <taxon>PACMAD clade</taxon>
        <taxon>Panicoideae</taxon>
        <taxon>Panicodae</taxon>
        <taxon>Paniceae</taxon>
        <taxon>Panicinae</taxon>
        <taxon>Panicum</taxon>
        <taxon>Panicum sect. Panicum</taxon>
    </lineage>
</organism>
<dbReference type="AlphaFoldDB" id="A0A2T8I358"/>
<gene>
    <name evidence="1" type="ORF">PAHAL_9G319300</name>
</gene>